<dbReference type="InParanoid" id="D6X044"/>
<dbReference type="KEGG" id="tca:100142083"/>
<protein>
    <submittedName>
        <fullName evidence="1">Uncharacterized protein</fullName>
    </submittedName>
</protein>
<reference evidence="1 2" key="2">
    <citation type="journal article" date="2010" name="Nucleic Acids Res.">
        <title>BeetleBase in 2010: revisions to provide comprehensive genomic information for Tribolium castaneum.</title>
        <authorList>
            <person name="Kim H.S."/>
            <person name="Murphy T."/>
            <person name="Xia J."/>
            <person name="Caragea D."/>
            <person name="Park Y."/>
            <person name="Beeman R.W."/>
            <person name="Lorenzen M.D."/>
            <person name="Butcher S."/>
            <person name="Manak J.R."/>
            <person name="Brown S.J."/>
        </authorList>
    </citation>
    <scope>GENOME REANNOTATION</scope>
    <source>
        <strain evidence="1 2">Georgia GA2</strain>
    </source>
</reference>
<dbReference type="Proteomes" id="UP000007266">
    <property type="component" value="Linkage group 9"/>
</dbReference>
<dbReference type="PhylomeDB" id="D6X044"/>
<proteinExistence type="predicted"/>
<evidence type="ECO:0000313" key="1">
    <source>
        <dbReference type="EMBL" id="EFA10072.1"/>
    </source>
</evidence>
<dbReference type="OrthoDB" id="6630968at2759"/>
<reference evidence="1 2" key="1">
    <citation type="journal article" date="2008" name="Nature">
        <title>The genome of the model beetle and pest Tribolium castaneum.</title>
        <authorList>
            <consortium name="Tribolium Genome Sequencing Consortium"/>
            <person name="Richards S."/>
            <person name="Gibbs R.A."/>
            <person name="Weinstock G.M."/>
            <person name="Brown S.J."/>
            <person name="Denell R."/>
            <person name="Beeman R.W."/>
            <person name="Gibbs R."/>
            <person name="Beeman R.W."/>
            <person name="Brown S.J."/>
            <person name="Bucher G."/>
            <person name="Friedrich M."/>
            <person name="Grimmelikhuijzen C.J."/>
            <person name="Klingler M."/>
            <person name="Lorenzen M."/>
            <person name="Richards S."/>
            <person name="Roth S."/>
            <person name="Schroder R."/>
            <person name="Tautz D."/>
            <person name="Zdobnov E.M."/>
            <person name="Muzny D."/>
            <person name="Gibbs R.A."/>
            <person name="Weinstock G.M."/>
            <person name="Attaway T."/>
            <person name="Bell S."/>
            <person name="Buhay C.J."/>
            <person name="Chandrabose M.N."/>
            <person name="Chavez D."/>
            <person name="Clerk-Blankenburg K.P."/>
            <person name="Cree A."/>
            <person name="Dao M."/>
            <person name="Davis C."/>
            <person name="Chacko J."/>
            <person name="Dinh H."/>
            <person name="Dugan-Rocha S."/>
            <person name="Fowler G."/>
            <person name="Garner T.T."/>
            <person name="Garnes J."/>
            <person name="Gnirke A."/>
            <person name="Hawes A."/>
            <person name="Hernandez J."/>
            <person name="Hines S."/>
            <person name="Holder M."/>
            <person name="Hume J."/>
            <person name="Jhangiani S.N."/>
            <person name="Joshi V."/>
            <person name="Khan Z.M."/>
            <person name="Jackson L."/>
            <person name="Kovar C."/>
            <person name="Kowis A."/>
            <person name="Lee S."/>
            <person name="Lewis L.R."/>
            <person name="Margolis J."/>
            <person name="Morgan M."/>
            <person name="Nazareth L.V."/>
            <person name="Nguyen N."/>
            <person name="Okwuonu G."/>
            <person name="Parker D."/>
            <person name="Richards S."/>
            <person name="Ruiz S.J."/>
            <person name="Santibanez J."/>
            <person name="Savard J."/>
            <person name="Scherer S.E."/>
            <person name="Schneider B."/>
            <person name="Sodergren E."/>
            <person name="Tautz D."/>
            <person name="Vattahil S."/>
            <person name="Villasana D."/>
            <person name="White C.S."/>
            <person name="Wright R."/>
            <person name="Park Y."/>
            <person name="Beeman R.W."/>
            <person name="Lord J."/>
            <person name="Oppert B."/>
            <person name="Lorenzen M."/>
            <person name="Brown S."/>
            <person name="Wang L."/>
            <person name="Savard J."/>
            <person name="Tautz D."/>
            <person name="Richards S."/>
            <person name="Weinstock G."/>
            <person name="Gibbs R.A."/>
            <person name="Liu Y."/>
            <person name="Worley K."/>
            <person name="Weinstock G."/>
            <person name="Elsik C.G."/>
            <person name="Reese J.T."/>
            <person name="Elhaik E."/>
            <person name="Landan G."/>
            <person name="Graur D."/>
            <person name="Arensburger P."/>
            <person name="Atkinson P."/>
            <person name="Beeman R.W."/>
            <person name="Beidler J."/>
            <person name="Brown S.J."/>
            <person name="Demuth J.P."/>
            <person name="Drury D.W."/>
            <person name="Du Y.Z."/>
            <person name="Fujiwara H."/>
            <person name="Lorenzen M."/>
            <person name="Maselli V."/>
            <person name="Osanai M."/>
            <person name="Park Y."/>
            <person name="Robertson H.M."/>
            <person name="Tu Z."/>
            <person name="Wang J.J."/>
            <person name="Wang S."/>
            <person name="Richards S."/>
            <person name="Song H."/>
            <person name="Zhang L."/>
            <person name="Sodergren E."/>
            <person name="Werner D."/>
            <person name="Stanke M."/>
            <person name="Morgenstern B."/>
            <person name="Solovyev V."/>
            <person name="Kosarev P."/>
            <person name="Brown G."/>
            <person name="Chen H.C."/>
            <person name="Ermolaeva O."/>
            <person name="Hlavina W."/>
            <person name="Kapustin Y."/>
            <person name="Kiryutin B."/>
            <person name="Kitts P."/>
            <person name="Maglott D."/>
            <person name="Pruitt K."/>
            <person name="Sapojnikov V."/>
            <person name="Souvorov A."/>
            <person name="Mackey A.J."/>
            <person name="Waterhouse R.M."/>
            <person name="Wyder S."/>
            <person name="Zdobnov E.M."/>
            <person name="Zdobnov E.M."/>
            <person name="Wyder S."/>
            <person name="Kriventseva E.V."/>
            <person name="Kadowaki T."/>
            <person name="Bork P."/>
            <person name="Aranda M."/>
            <person name="Bao R."/>
            <person name="Beermann A."/>
            <person name="Berns N."/>
            <person name="Bolognesi R."/>
            <person name="Bonneton F."/>
            <person name="Bopp D."/>
            <person name="Brown S.J."/>
            <person name="Bucher G."/>
            <person name="Butts T."/>
            <person name="Chaumot A."/>
            <person name="Denell R.E."/>
            <person name="Ferrier D.E."/>
            <person name="Friedrich M."/>
            <person name="Gordon C.M."/>
            <person name="Jindra M."/>
            <person name="Klingler M."/>
            <person name="Lan Q."/>
            <person name="Lattorff H.M."/>
            <person name="Laudet V."/>
            <person name="von Levetsow C."/>
            <person name="Liu Z."/>
            <person name="Lutz R."/>
            <person name="Lynch J.A."/>
            <person name="da Fonseca R.N."/>
            <person name="Posnien N."/>
            <person name="Reuter R."/>
            <person name="Roth S."/>
            <person name="Savard J."/>
            <person name="Schinko J.B."/>
            <person name="Schmitt C."/>
            <person name="Schoppmeier M."/>
            <person name="Schroder R."/>
            <person name="Shippy T.D."/>
            <person name="Simonnet F."/>
            <person name="Marques-Souza H."/>
            <person name="Tautz D."/>
            <person name="Tomoyasu Y."/>
            <person name="Trauner J."/>
            <person name="Van der Zee M."/>
            <person name="Vervoort M."/>
            <person name="Wittkopp N."/>
            <person name="Wimmer E.A."/>
            <person name="Yang X."/>
            <person name="Jones A.K."/>
            <person name="Sattelle D.B."/>
            <person name="Ebert P.R."/>
            <person name="Nelson D."/>
            <person name="Scott J.G."/>
            <person name="Beeman R.W."/>
            <person name="Muthukrishnan S."/>
            <person name="Kramer K.J."/>
            <person name="Arakane Y."/>
            <person name="Beeman R.W."/>
            <person name="Zhu Q."/>
            <person name="Hogenkamp D."/>
            <person name="Dixit R."/>
            <person name="Oppert B."/>
            <person name="Jiang H."/>
            <person name="Zou Z."/>
            <person name="Marshall J."/>
            <person name="Elpidina E."/>
            <person name="Vinokurov K."/>
            <person name="Oppert C."/>
            <person name="Zou Z."/>
            <person name="Evans J."/>
            <person name="Lu Z."/>
            <person name="Zhao P."/>
            <person name="Sumathipala N."/>
            <person name="Altincicek B."/>
            <person name="Vilcinskas A."/>
            <person name="Williams M."/>
            <person name="Hultmark D."/>
            <person name="Hetru C."/>
            <person name="Jiang H."/>
            <person name="Grimmelikhuijzen C.J."/>
            <person name="Hauser F."/>
            <person name="Cazzamali G."/>
            <person name="Williamson M."/>
            <person name="Park Y."/>
            <person name="Li B."/>
            <person name="Tanaka Y."/>
            <person name="Predel R."/>
            <person name="Neupert S."/>
            <person name="Schachtner J."/>
            <person name="Verleyen P."/>
            <person name="Raible F."/>
            <person name="Bork P."/>
            <person name="Friedrich M."/>
            <person name="Walden K.K."/>
            <person name="Robertson H.M."/>
            <person name="Angeli S."/>
            <person name="Foret S."/>
            <person name="Bucher G."/>
            <person name="Schuetz S."/>
            <person name="Maleszka R."/>
            <person name="Wimmer E.A."/>
            <person name="Beeman R.W."/>
            <person name="Lorenzen M."/>
            <person name="Tomoyasu Y."/>
            <person name="Miller S.C."/>
            <person name="Grossmann D."/>
            <person name="Bucher G."/>
        </authorList>
    </citation>
    <scope>NUCLEOTIDE SEQUENCE [LARGE SCALE GENOMIC DNA]</scope>
    <source>
        <strain evidence="1 2">Georgia GA2</strain>
    </source>
</reference>
<dbReference type="AlphaFoldDB" id="D6X044"/>
<dbReference type="HOGENOM" id="CLU_1290474_0_0_1"/>
<accession>D6X044</accession>
<keyword evidence="2" id="KW-1185">Reference proteome</keyword>
<dbReference type="OMA" id="PWDNEAY"/>
<gene>
    <name evidence="1" type="primary">AUGUSTUS-3.0.2_12246</name>
    <name evidence="1" type="ORF">TcasGA2_TC012246</name>
</gene>
<evidence type="ECO:0000313" key="2">
    <source>
        <dbReference type="Proteomes" id="UP000007266"/>
    </source>
</evidence>
<dbReference type="EMBL" id="KQ971365">
    <property type="protein sequence ID" value="EFA10072.1"/>
    <property type="molecule type" value="Genomic_DNA"/>
</dbReference>
<name>D6X044_TRICA</name>
<organism evidence="1 2">
    <name type="scientific">Tribolium castaneum</name>
    <name type="common">Red flour beetle</name>
    <dbReference type="NCBI Taxonomy" id="7070"/>
    <lineage>
        <taxon>Eukaryota</taxon>
        <taxon>Metazoa</taxon>
        <taxon>Ecdysozoa</taxon>
        <taxon>Arthropoda</taxon>
        <taxon>Hexapoda</taxon>
        <taxon>Insecta</taxon>
        <taxon>Pterygota</taxon>
        <taxon>Neoptera</taxon>
        <taxon>Endopterygota</taxon>
        <taxon>Coleoptera</taxon>
        <taxon>Polyphaga</taxon>
        <taxon>Cucujiformia</taxon>
        <taxon>Tenebrionidae</taxon>
        <taxon>Tenebrionidae incertae sedis</taxon>
        <taxon>Tribolium</taxon>
    </lineage>
</organism>
<sequence length="214" mass="25513">MPVDDIYWNSIDFGSEEESLHSPSPKHYVDPWDLENYAYIREHLDSIDVSSDPSGSDDFTTDVNSTSFRYVPLQRDQNYEEVAYGKPRTRRMYSTGGLHRSYDPEFDENPYEVNMKDVSPPYVYDQDRWRKVPVAPHRRNPRDRSISFSYGDYETGQDIYCRLDEIRPKREATLPIYDDVRNRRQPRNFGLSNYGHLKIDYSYSWNRLDKYICN</sequence>